<gene>
    <name evidence="2" type="ORF">BVER_00864c</name>
</gene>
<dbReference type="Proteomes" id="UP000036959">
    <property type="component" value="Unassembled WGS sequence"/>
</dbReference>
<dbReference type="OrthoDB" id="9815116at2"/>
<dbReference type="PATRIC" id="fig|242163.4.peg.4869"/>
<proteinExistence type="predicted"/>
<dbReference type="SUPFAM" id="SSF52540">
    <property type="entry name" value="P-loop containing nucleoside triphosphate hydrolases"/>
    <property type="match status" value="1"/>
</dbReference>
<accession>A0A0L0MFA2</accession>
<dbReference type="PANTHER" id="PTHR13696">
    <property type="entry name" value="P-LOOP CONTAINING NUCLEOSIDE TRIPHOSPHATE HYDROLASE"/>
    <property type="match status" value="1"/>
</dbReference>
<evidence type="ECO:0000259" key="1">
    <source>
        <dbReference type="Pfam" id="PF13614"/>
    </source>
</evidence>
<dbReference type="Gene3D" id="3.40.50.300">
    <property type="entry name" value="P-loop containing nucleotide triphosphate hydrolases"/>
    <property type="match status" value="1"/>
</dbReference>
<dbReference type="InterPro" id="IPR050678">
    <property type="entry name" value="DNA_Partitioning_ATPase"/>
</dbReference>
<dbReference type="RefSeq" id="WP_050453136.1">
    <property type="nucleotide sequence ID" value="NZ_LFJJ01000037.1"/>
</dbReference>
<feature type="domain" description="AAA" evidence="1">
    <location>
        <begin position="1"/>
        <end position="182"/>
    </location>
</feature>
<dbReference type="InterPro" id="IPR025669">
    <property type="entry name" value="AAA_dom"/>
</dbReference>
<keyword evidence="3" id="KW-1185">Reference proteome</keyword>
<protein>
    <submittedName>
        <fullName evidence="2">Chromosome (Plasmid) partitioning protein ParA / Sporulation initiation inhibitor protein Soj</fullName>
    </submittedName>
</protein>
<dbReference type="InterPro" id="IPR027417">
    <property type="entry name" value="P-loop_NTPase"/>
</dbReference>
<evidence type="ECO:0000313" key="2">
    <source>
        <dbReference type="EMBL" id="KND60981.1"/>
    </source>
</evidence>
<sequence>MKIIAFANQKGGQAKSLISTQFAFCLAELAEKRVAFIDADEQSSSTYTLRAFEAGNRAYQFFGGEPVKVNGGDSPITLFSADKDHLRLVEKMDDQIKMDANRKVILPEMATNLRARLDEISDRFDWCVIDTPGSNSKVPNATLIAADYVVVPCTIDAYALPVANEMLTRIRAVQQHLNPKLKLIGLLPVRFKANDREMVKHLKELLTFQKDTVLRAKIGDRSAFPYAADHGIPVWKVDRSAAREAAKELREVFDVIGSKVGGF</sequence>
<evidence type="ECO:0000313" key="3">
    <source>
        <dbReference type="Proteomes" id="UP000036959"/>
    </source>
</evidence>
<dbReference type="CDD" id="cd02042">
    <property type="entry name" value="ParAB_family"/>
    <property type="match status" value="1"/>
</dbReference>
<dbReference type="PIRSF" id="PIRSF009320">
    <property type="entry name" value="Nuc_binding_HP_1000"/>
    <property type="match status" value="1"/>
</dbReference>
<dbReference type="EMBL" id="LFJJ01000037">
    <property type="protein sequence ID" value="KND60981.1"/>
    <property type="molecule type" value="Genomic_DNA"/>
</dbReference>
<name>A0A0L0MFA2_9BURK</name>
<dbReference type="AlphaFoldDB" id="A0A0L0MFA2"/>
<dbReference type="Pfam" id="PF13614">
    <property type="entry name" value="AAA_31"/>
    <property type="match status" value="1"/>
</dbReference>
<organism evidence="2 3">
    <name type="scientific">Candidatus Burkholderia verschuerenii</name>
    <dbReference type="NCBI Taxonomy" id="242163"/>
    <lineage>
        <taxon>Bacteria</taxon>
        <taxon>Pseudomonadati</taxon>
        <taxon>Pseudomonadota</taxon>
        <taxon>Betaproteobacteria</taxon>
        <taxon>Burkholderiales</taxon>
        <taxon>Burkholderiaceae</taxon>
        <taxon>Burkholderia</taxon>
    </lineage>
</organism>
<comment type="caution">
    <text evidence="2">The sequence shown here is derived from an EMBL/GenBank/DDBJ whole genome shotgun (WGS) entry which is preliminary data.</text>
</comment>
<reference evidence="3" key="1">
    <citation type="submission" date="2015-06" db="EMBL/GenBank/DDBJ databases">
        <title>Comparative genomics of Burkholderia leaf nodule symbionts.</title>
        <authorList>
            <person name="Carlier A."/>
            <person name="Eberl L."/>
            <person name="Pinto-Carbo M."/>
        </authorList>
    </citation>
    <scope>NUCLEOTIDE SEQUENCE [LARGE SCALE GENOMIC DNA]</scope>
    <source>
        <strain evidence="3">UZHbot4</strain>
    </source>
</reference>
<dbReference type="PANTHER" id="PTHR13696:SF99">
    <property type="entry name" value="COBYRINIC ACID AC-DIAMIDE SYNTHASE"/>
    <property type="match status" value="1"/>
</dbReference>